<sequence length="49" mass="5965">MKNKMHVRANIKEQKTNEYYDSKRDNCYNLSKIKTMNLRLFISKTEKIP</sequence>
<reference evidence="2" key="1">
    <citation type="submission" date="2017-02" db="UniProtKB">
        <authorList>
            <consortium name="WormBaseParasite"/>
        </authorList>
    </citation>
    <scope>IDENTIFICATION</scope>
</reference>
<proteinExistence type="predicted"/>
<name>A0A0M3ICK9_ASCLU</name>
<dbReference type="WBParaSite" id="ALUE_0001563701-mRNA-1">
    <property type="protein sequence ID" value="ALUE_0001563701-mRNA-1"/>
    <property type="gene ID" value="ALUE_0001563701"/>
</dbReference>
<evidence type="ECO:0000313" key="1">
    <source>
        <dbReference type="Proteomes" id="UP000036681"/>
    </source>
</evidence>
<accession>A0A0M3ICK9</accession>
<organism evidence="1 2">
    <name type="scientific">Ascaris lumbricoides</name>
    <name type="common">Giant roundworm</name>
    <dbReference type="NCBI Taxonomy" id="6252"/>
    <lineage>
        <taxon>Eukaryota</taxon>
        <taxon>Metazoa</taxon>
        <taxon>Ecdysozoa</taxon>
        <taxon>Nematoda</taxon>
        <taxon>Chromadorea</taxon>
        <taxon>Rhabditida</taxon>
        <taxon>Spirurina</taxon>
        <taxon>Ascaridomorpha</taxon>
        <taxon>Ascaridoidea</taxon>
        <taxon>Ascarididae</taxon>
        <taxon>Ascaris</taxon>
    </lineage>
</organism>
<protein>
    <submittedName>
        <fullName evidence="2">Uncharacterized protein</fullName>
    </submittedName>
</protein>
<evidence type="ECO:0000313" key="2">
    <source>
        <dbReference type="WBParaSite" id="ALUE_0001563701-mRNA-1"/>
    </source>
</evidence>
<keyword evidence="1" id="KW-1185">Reference proteome</keyword>
<dbReference type="Proteomes" id="UP000036681">
    <property type="component" value="Unplaced"/>
</dbReference>
<dbReference type="AlphaFoldDB" id="A0A0M3ICK9"/>